<dbReference type="SUPFAM" id="SSF49265">
    <property type="entry name" value="Fibronectin type III"/>
    <property type="match status" value="1"/>
</dbReference>
<dbReference type="AlphaFoldDB" id="A0A932GSC0"/>
<name>A0A932GSC0_UNCTE</name>
<dbReference type="PROSITE" id="PS50853">
    <property type="entry name" value="FN3"/>
    <property type="match status" value="1"/>
</dbReference>
<feature type="compositionally biased region" description="Low complexity" evidence="1">
    <location>
        <begin position="207"/>
        <end position="217"/>
    </location>
</feature>
<dbReference type="Gene3D" id="2.60.40.10">
    <property type="entry name" value="Immunoglobulins"/>
    <property type="match status" value="1"/>
</dbReference>
<dbReference type="EMBL" id="JACPSX010000268">
    <property type="protein sequence ID" value="MBI3016144.1"/>
    <property type="molecule type" value="Genomic_DNA"/>
</dbReference>
<feature type="region of interest" description="Disordered" evidence="1">
    <location>
        <begin position="31"/>
        <end position="125"/>
    </location>
</feature>
<accession>A0A932GSC0</accession>
<feature type="region of interest" description="Disordered" evidence="1">
    <location>
        <begin position="206"/>
        <end position="242"/>
    </location>
</feature>
<reference evidence="3" key="1">
    <citation type="submission" date="2020-07" db="EMBL/GenBank/DDBJ databases">
        <title>Huge and variable diversity of episymbiotic CPR bacteria and DPANN archaea in groundwater ecosystems.</title>
        <authorList>
            <person name="He C.Y."/>
            <person name="Keren R."/>
            <person name="Whittaker M."/>
            <person name="Farag I.F."/>
            <person name="Doudna J."/>
            <person name="Cate J.H.D."/>
            <person name="Banfield J.F."/>
        </authorList>
    </citation>
    <scope>NUCLEOTIDE SEQUENCE</scope>
    <source>
        <strain evidence="3">NC_groundwater_717_Ag_S-0.2um_59_8</strain>
    </source>
</reference>
<proteinExistence type="predicted"/>
<dbReference type="InterPro" id="IPR003961">
    <property type="entry name" value="FN3_dom"/>
</dbReference>
<dbReference type="CDD" id="cd00063">
    <property type="entry name" value="FN3"/>
    <property type="match status" value="1"/>
</dbReference>
<feature type="compositionally biased region" description="Pro residues" evidence="1">
    <location>
        <begin position="218"/>
        <end position="235"/>
    </location>
</feature>
<feature type="domain" description="Fibronectin type-III" evidence="2">
    <location>
        <begin position="232"/>
        <end position="324"/>
    </location>
</feature>
<dbReference type="InterPro" id="IPR013783">
    <property type="entry name" value="Ig-like_fold"/>
</dbReference>
<feature type="compositionally biased region" description="Pro residues" evidence="1">
    <location>
        <begin position="98"/>
        <end position="123"/>
    </location>
</feature>
<comment type="caution">
    <text evidence="3">The sequence shown here is derived from an EMBL/GenBank/DDBJ whole genome shotgun (WGS) entry which is preliminary data.</text>
</comment>
<evidence type="ECO:0000256" key="1">
    <source>
        <dbReference type="SAM" id="MobiDB-lite"/>
    </source>
</evidence>
<dbReference type="InterPro" id="IPR036116">
    <property type="entry name" value="FN3_sf"/>
</dbReference>
<evidence type="ECO:0000313" key="3">
    <source>
        <dbReference type="EMBL" id="MBI3016144.1"/>
    </source>
</evidence>
<organism evidence="3 4">
    <name type="scientific">Tectimicrobiota bacterium</name>
    <dbReference type="NCBI Taxonomy" id="2528274"/>
    <lineage>
        <taxon>Bacteria</taxon>
        <taxon>Pseudomonadati</taxon>
        <taxon>Nitrospinota/Tectimicrobiota group</taxon>
        <taxon>Candidatus Tectimicrobiota</taxon>
    </lineage>
</organism>
<evidence type="ECO:0000313" key="4">
    <source>
        <dbReference type="Proteomes" id="UP000741360"/>
    </source>
</evidence>
<dbReference type="Proteomes" id="UP000741360">
    <property type="component" value="Unassembled WGS sequence"/>
</dbReference>
<protein>
    <submittedName>
        <fullName evidence="3">Fibronectin type III domain-containing protein</fullName>
    </submittedName>
</protein>
<sequence>MPPQIPTPTADPQLVAQVQQVRNAWQQLNAQVSQTPNLQPEDRAALAQDMQRGSQALDAAEAAAKHGDRGTTQKQLGQVQQALASASQRLSEIARRPAPAPQQPPRAGPASPPPAPAPSPTPDPQLFAQVQQLRTAWQQINTQVTQMPNLQPQDRASLIQDLQRGSQAIDGAEAAARRGDRATVQAQLAHAQQVLGAVSQRLSQIVQRAAAPQQTPRASPPSAPPPQATLSPPGPFSLSATTRCSAAQPEVVLSWNASPGAKAYALLRNGQLYRDFTYVGTSLAFVNQGVVGGTRYTYVVRAKNDAGQTRDSNPVTAAPPTCRR</sequence>
<evidence type="ECO:0000259" key="2">
    <source>
        <dbReference type="PROSITE" id="PS50853"/>
    </source>
</evidence>
<feature type="compositionally biased region" description="Polar residues" evidence="1">
    <location>
        <begin position="72"/>
        <end position="90"/>
    </location>
</feature>
<gene>
    <name evidence="3" type="ORF">HYY65_14030</name>
</gene>